<dbReference type="EMBL" id="AVOT02006228">
    <property type="protein sequence ID" value="MBW0481065.1"/>
    <property type="molecule type" value="Genomic_DNA"/>
</dbReference>
<dbReference type="Proteomes" id="UP000765509">
    <property type="component" value="Unassembled WGS sequence"/>
</dbReference>
<keyword evidence="3" id="KW-1185">Reference proteome</keyword>
<organism evidence="2 3">
    <name type="scientific">Austropuccinia psidii MF-1</name>
    <dbReference type="NCBI Taxonomy" id="1389203"/>
    <lineage>
        <taxon>Eukaryota</taxon>
        <taxon>Fungi</taxon>
        <taxon>Dikarya</taxon>
        <taxon>Basidiomycota</taxon>
        <taxon>Pucciniomycotina</taxon>
        <taxon>Pucciniomycetes</taxon>
        <taxon>Pucciniales</taxon>
        <taxon>Sphaerophragmiaceae</taxon>
        <taxon>Austropuccinia</taxon>
    </lineage>
</organism>
<evidence type="ECO:0000313" key="3">
    <source>
        <dbReference type="Proteomes" id="UP000765509"/>
    </source>
</evidence>
<accession>A0A9Q3CEF2</accession>
<name>A0A9Q3CEF2_9BASI</name>
<evidence type="ECO:0000313" key="2">
    <source>
        <dbReference type="EMBL" id="MBW0481065.1"/>
    </source>
</evidence>
<proteinExistence type="predicted"/>
<sequence length="225" mass="25180">MIVCCPKLPTTQARCCREGSFGVNNDESIPKREWTPGPQTGRQEQLRTIRPVPSSINLSTPLLGHHLMVTSLLDQSKVIIWLMKDGNGKRTFELGLIVTMSFHPWDSNAKNKTNQIPCNKTLPFLVCQPSQPNEPPIPGLSPSSKPHEDIPSCEPEPELVPLHPLHDHHRQYARRIPPPLSPSPRVPPPSTPTLEIPPISPRTQLPPPLIPTMRLARNSLTWDQH</sequence>
<protein>
    <submittedName>
        <fullName evidence="2">Uncharacterized protein</fullName>
    </submittedName>
</protein>
<dbReference type="AlphaFoldDB" id="A0A9Q3CEF2"/>
<feature type="compositionally biased region" description="Pro residues" evidence="1">
    <location>
        <begin position="176"/>
        <end position="191"/>
    </location>
</feature>
<evidence type="ECO:0000256" key="1">
    <source>
        <dbReference type="SAM" id="MobiDB-lite"/>
    </source>
</evidence>
<reference evidence="2" key="1">
    <citation type="submission" date="2021-03" db="EMBL/GenBank/DDBJ databases">
        <title>Draft genome sequence of rust myrtle Austropuccinia psidii MF-1, a brazilian biotype.</title>
        <authorList>
            <person name="Quecine M.C."/>
            <person name="Pachon D.M.R."/>
            <person name="Bonatelli M.L."/>
            <person name="Correr F.H."/>
            <person name="Franceschini L.M."/>
            <person name="Leite T.F."/>
            <person name="Margarido G.R.A."/>
            <person name="Almeida C.A."/>
            <person name="Ferrarezi J.A."/>
            <person name="Labate C.A."/>
        </authorList>
    </citation>
    <scope>NUCLEOTIDE SEQUENCE</scope>
    <source>
        <strain evidence="2">MF-1</strain>
    </source>
</reference>
<comment type="caution">
    <text evidence="2">The sequence shown here is derived from an EMBL/GenBank/DDBJ whole genome shotgun (WGS) entry which is preliminary data.</text>
</comment>
<feature type="compositionally biased region" description="Pro residues" evidence="1">
    <location>
        <begin position="198"/>
        <end position="210"/>
    </location>
</feature>
<gene>
    <name evidence="2" type="ORF">O181_020780</name>
</gene>
<feature type="region of interest" description="Disordered" evidence="1">
    <location>
        <begin position="174"/>
        <end position="211"/>
    </location>
</feature>
<feature type="region of interest" description="Disordered" evidence="1">
    <location>
        <begin position="129"/>
        <end position="154"/>
    </location>
</feature>